<dbReference type="InterPro" id="IPR018551">
    <property type="entry name" value="DUF2007"/>
</dbReference>
<gene>
    <name evidence="2" type="ORF">LJ739_17370</name>
</gene>
<organism evidence="2 3">
    <name type="scientific">Fluctibacter halophilus</name>
    <dbReference type="NCBI Taxonomy" id="226011"/>
    <lineage>
        <taxon>Bacteria</taxon>
        <taxon>Pseudomonadati</taxon>
        <taxon>Pseudomonadota</taxon>
        <taxon>Gammaproteobacteria</taxon>
        <taxon>Alteromonadales</taxon>
        <taxon>Alteromonadaceae</taxon>
        <taxon>Fluctibacter</taxon>
    </lineage>
</organism>
<comment type="caution">
    <text evidence="2">The sequence shown here is derived from an EMBL/GenBank/DDBJ whole genome shotgun (WGS) entry which is preliminary data.</text>
</comment>
<proteinExistence type="predicted"/>
<evidence type="ECO:0000259" key="1">
    <source>
        <dbReference type="Pfam" id="PF09413"/>
    </source>
</evidence>
<dbReference type="EMBL" id="JAJEWP010000007">
    <property type="protein sequence ID" value="MCC2618028.1"/>
    <property type="molecule type" value="Genomic_DNA"/>
</dbReference>
<feature type="domain" description="DUF2007" evidence="1">
    <location>
        <begin position="1"/>
        <end position="68"/>
    </location>
</feature>
<dbReference type="RefSeq" id="WP_229162515.1">
    <property type="nucleotide sequence ID" value="NZ_JAJEWP010000007.1"/>
</dbReference>
<dbReference type="Proteomes" id="UP001520878">
    <property type="component" value="Unassembled WGS sequence"/>
</dbReference>
<reference evidence="2 3" key="1">
    <citation type="submission" date="2021-10" db="EMBL/GenBank/DDBJ databases">
        <title>Draft genome of Aestuariibacter halophilus JC2043.</title>
        <authorList>
            <person name="Emsley S.A."/>
            <person name="Pfannmuller K.M."/>
            <person name="Ushijima B."/>
            <person name="Saw J.H."/>
            <person name="Videau P."/>
        </authorList>
    </citation>
    <scope>NUCLEOTIDE SEQUENCE [LARGE SCALE GENOMIC DNA]</scope>
    <source>
        <strain evidence="2 3">JC2043</strain>
    </source>
</reference>
<accession>A0ABS8GC10</accession>
<evidence type="ECO:0000313" key="3">
    <source>
        <dbReference type="Proteomes" id="UP001520878"/>
    </source>
</evidence>
<sequence>MVHLFSHQDPFLIQQVCDALESRGIPFWVKNRYAGGAVGELSPLDSWPEVWLTDDEWLQRAQRLVDDLNTASPLAPWVCDECGEENGGAFEVCWQCAHVIGADPS</sequence>
<dbReference type="Pfam" id="PF09413">
    <property type="entry name" value="DUF2007"/>
    <property type="match status" value="1"/>
</dbReference>
<name>A0ABS8GC10_9ALTE</name>
<protein>
    <submittedName>
        <fullName evidence="2">DUF2007 domain-containing protein</fullName>
    </submittedName>
</protein>
<evidence type="ECO:0000313" key="2">
    <source>
        <dbReference type="EMBL" id="MCC2618028.1"/>
    </source>
</evidence>
<keyword evidence="3" id="KW-1185">Reference proteome</keyword>